<keyword evidence="2" id="KW-1185">Reference proteome</keyword>
<reference evidence="1" key="1">
    <citation type="journal article" date="2014" name="Int. J. Syst. Evol. Microbiol.">
        <title>Complete genome sequence of Corynebacterium casei LMG S-19264T (=DSM 44701T), isolated from a smear-ripened cheese.</title>
        <authorList>
            <consortium name="US DOE Joint Genome Institute (JGI-PGF)"/>
            <person name="Walter F."/>
            <person name="Albersmeier A."/>
            <person name="Kalinowski J."/>
            <person name="Ruckert C."/>
        </authorList>
    </citation>
    <scope>NUCLEOTIDE SEQUENCE</scope>
    <source>
        <strain evidence="1">CGMCC 1.15178</strain>
    </source>
</reference>
<organism evidence="1 2">
    <name type="scientific">Paenibacillus nasutitermitis</name>
    <dbReference type="NCBI Taxonomy" id="1652958"/>
    <lineage>
        <taxon>Bacteria</taxon>
        <taxon>Bacillati</taxon>
        <taxon>Bacillota</taxon>
        <taxon>Bacilli</taxon>
        <taxon>Bacillales</taxon>
        <taxon>Paenibacillaceae</taxon>
        <taxon>Paenibacillus</taxon>
    </lineage>
</organism>
<protein>
    <recommendedName>
        <fullName evidence="3">DUF2264 domain-containing protein</fullName>
    </recommendedName>
</protein>
<dbReference type="AlphaFoldDB" id="A0A916YNG5"/>
<proteinExistence type="predicted"/>
<evidence type="ECO:0000313" key="1">
    <source>
        <dbReference type="EMBL" id="GGD53493.1"/>
    </source>
</evidence>
<evidence type="ECO:0000313" key="2">
    <source>
        <dbReference type="Proteomes" id="UP000612456"/>
    </source>
</evidence>
<gene>
    <name evidence="1" type="ORF">GCM10010911_08820</name>
</gene>
<dbReference type="RefSeq" id="WP_188989466.1">
    <property type="nucleotide sequence ID" value="NZ_BMHP01000001.1"/>
</dbReference>
<comment type="caution">
    <text evidence="1">The sequence shown here is derived from an EMBL/GenBank/DDBJ whole genome shotgun (WGS) entry which is preliminary data.</text>
</comment>
<name>A0A916YNG5_9BACL</name>
<sequence length="593" mass="67636">MFTLERQSTHQQMQSVLLDYMKTVSAWIDKETGAIEDRWDTIYSENYTAGTAAVIFAGGAGFSGNTELQDTAIRLIRRSIVRLKDMNAAPFTRMFIYHFSMMALLILPEDVRSRHKEEFAEDFLHGEPQDCGTINLNCAALQLGNELFLEKLGYRLANKAFMADLMALIEERENEGFLNDSFDQHDQETFREHDGMPISYSAFIMFILTGVMSAIEEWTPEQLEIRARLQLLIEKGQAWLNHATSFDGTFAMMERSRHQMFTWGSFVAYQAYAGMGDKGLFDKAFQAWLPYKKEDGTYSMTPNYLPHELRVGYEWYTLVNCYGILGMTGISMAERIIRSDLQMERINDRPPLPVNNQYLDLRSGYAFVRSGDDFFACSLRMHVGKYSPALCGFHYRLGGTKPPLAEPKLNPANLAPGLYQQGYDLGAWEGFLLRDVEGTLYYPDMTVNPETEWLEKGIAMTGQNEFLKYRKTIALTGTGIEWTYRLKAKRDFVSCEHILPLLLTDGRDGTRIEKRTEHGWMLSYAGRRYEISCDACDNTIRTPDAVYANENNLSLSRSLRSVSGVSANLSLVVAGPRQAGDEWTWTTRLVELK</sequence>
<reference evidence="1" key="2">
    <citation type="submission" date="2020-09" db="EMBL/GenBank/DDBJ databases">
        <authorList>
            <person name="Sun Q."/>
            <person name="Zhou Y."/>
        </authorList>
    </citation>
    <scope>NUCLEOTIDE SEQUENCE</scope>
    <source>
        <strain evidence="1">CGMCC 1.15178</strain>
    </source>
</reference>
<dbReference type="Proteomes" id="UP000612456">
    <property type="component" value="Unassembled WGS sequence"/>
</dbReference>
<dbReference type="EMBL" id="BMHP01000001">
    <property type="protein sequence ID" value="GGD53493.1"/>
    <property type="molecule type" value="Genomic_DNA"/>
</dbReference>
<accession>A0A916YNG5</accession>
<evidence type="ECO:0008006" key="3">
    <source>
        <dbReference type="Google" id="ProtNLM"/>
    </source>
</evidence>